<proteinExistence type="predicted"/>
<accession>A0A091E3C0</accession>
<evidence type="ECO:0000313" key="2">
    <source>
        <dbReference type="EMBL" id="KFO37060.1"/>
    </source>
</evidence>
<evidence type="ECO:0000313" key="3">
    <source>
        <dbReference type="Proteomes" id="UP000028990"/>
    </source>
</evidence>
<dbReference type="AlphaFoldDB" id="A0A091E3C0"/>
<dbReference type="EMBL" id="KN121127">
    <property type="protein sequence ID" value="KFO37060.1"/>
    <property type="molecule type" value="Genomic_DNA"/>
</dbReference>
<name>A0A091E3C0_FUKDA</name>
<keyword evidence="3" id="KW-1185">Reference proteome</keyword>
<feature type="region of interest" description="Disordered" evidence="1">
    <location>
        <begin position="69"/>
        <end position="95"/>
    </location>
</feature>
<reference evidence="2 3" key="1">
    <citation type="submission" date="2013-11" db="EMBL/GenBank/DDBJ databases">
        <title>The Damaraland mole rat (Fukomys damarensis) genome and evolution of African mole rats.</title>
        <authorList>
            <person name="Gladyshev V.N."/>
            <person name="Fang X."/>
        </authorList>
    </citation>
    <scope>NUCLEOTIDE SEQUENCE [LARGE SCALE GENOMIC DNA]</scope>
    <source>
        <tissue evidence="2">Liver</tissue>
    </source>
</reference>
<dbReference type="Proteomes" id="UP000028990">
    <property type="component" value="Unassembled WGS sequence"/>
</dbReference>
<gene>
    <name evidence="2" type="ORF">H920_01536</name>
</gene>
<organism evidence="2 3">
    <name type="scientific">Fukomys damarensis</name>
    <name type="common">Damaraland mole rat</name>
    <name type="synonym">Cryptomys damarensis</name>
    <dbReference type="NCBI Taxonomy" id="885580"/>
    <lineage>
        <taxon>Eukaryota</taxon>
        <taxon>Metazoa</taxon>
        <taxon>Chordata</taxon>
        <taxon>Craniata</taxon>
        <taxon>Vertebrata</taxon>
        <taxon>Euteleostomi</taxon>
        <taxon>Mammalia</taxon>
        <taxon>Eutheria</taxon>
        <taxon>Euarchontoglires</taxon>
        <taxon>Glires</taxon>
        <taxon>Rodentia</taxon>
        <taxon>Hystricomorpha</taxon>
        <taxon>Bathyergidae</taxon>
        <taxon>Fukomys</taxon>
    </lineage>
</organism>
<evidence type="ECO:0000256" key="1">
    <source>
        <dbReference type="SAM" id="MobiDB-lite"/>
    </source>
</evidence>
<sequence>MAVVLQDKIGKREKKENTENAKEGLCKVFELFSSAGLQLPLFSGASPPQGPKEEAMDWKWITWVKHPERRQRAETRATVTLEKPSDLLDVGDPES</sequence>
<protein>
    <submittedName>
        <fullName evidence="2">Uncharacterized protein</fullName>
    </submittedName>
</protein>